<accession>X7ZHZ5</accession>
<name>X7ZHZ5_MYCKA</name>
<gene>
    <name evidence="1" type="ORF">I545_2502</name>
</gene>
<evidence type="ECO:0000313" key="1">
    <source>
        <dbReference type="EMBL" id="EUA18671.1"/>
    </source>
</evidence>
<reference evidence="1 2" key="1">
    <citation type="submission" date="2013-12" db="EMBL/GenBank/DDBJ databases">
        <authorList>
            <person name="Brown-Elliot B."/>
            <person name="Wallace R."/>
            <person name="Lenaerts A."/>
            <person name="Ordway D."/>
            <person name="DeGroote M.A."/>
            <person name="Parker T."/>
            <person name="Sizemore C."/>
            <person name="Tallon L.J."/>
            <person name="Sadzewicz L.K."/>
            <person name="Sengamalay N."/>
            <person name="Fraser C.M."/>
            <person name="Hine E."/>
            <person name="Shefchek K.A."/>
            <person name="Das S.P."/>
            <person name="Tettelin H."/>
        </authorList>
    </citation>
    <scope>NUCLEOTIDE SEQUENCE [LARGE SCALE GENOMIC DNA]</scope>
    <source>
        <strain evidence="1 2">662</strain>
    </source>
</reference>
<dbReference type="EMBL" id="JAOA01000003">
    <property type="protein sequence ID" value="EUA18671.1"/>
    <property type="molecule type" value="Genomic_DNA"/>
</dbReference>
<organism evidence="1 2">
    <name type="scientific">Mycobacterium kansasii 662</name>
    <dbReference type="NCBI Taxonomy" id="1299326"/>
    <lineage>
        <taxon>Bacteria</taxon>
        <taxon>Bacillati</taxon>
        <taxon>Actinomycetota</taxon>
        <taxon>Actinomycetes</taxon>
        <taxon>Mycobacteriales</taxon>
        <taxon>Mycobacteriaceae</taxon>
        <taxon>Mycobacterium</taxon>
    </lineage>
</organism>
<comment type="caution">
    <text evidence="1">The sequence shown here is derived from an EMBL/GenBank/DDBJ whole genome shotgun (WGS) entry which is preliminary data.</text>
</comment>
<sequence length="52" mass="5375">MLIGREKPVQPAQLSVTAADSRSVIEMISTGLRIRSDTPVGLSGLIAGATIP</sequence>
<dbReference type="AlphaFoldDB" id="X7ZHZ5"/>
<evidence type="ECO:0000313" key="2">
    <source>
        <dbReference type="Proteomes" id="UP000020561"/>
    </source>
</evidence>
<dbReference type="Proteomes" id="UP000020561">
    <property type="component" value="Unassembled WGS sequence"/>
</dbReference>
<protein>
    <submittedName>
        <fullName evidence="1">Uncharacterized protein</fullName>
    </submittedName>
</protein>
<dbReference type="PATRIC" id="fig|1299326.3.peg.2399"/>
<proteinExistence type="predicted"/>